<comment type="similarity">
    <text evidence="2">Belongs to the major facilitator superfamily. TCR/Tet family.</text>
</comment>
<evidence type="ECO:0000256" key="3">
    <source>
        <dbReference type="ARBA" id="ARBA00022692"/>
    </source>
</evidence>
<dbReference type="CDD" id="cd17325">
    <property type="entry name" value="MFS_MdtG_SLC18_like"/>
    <property type="match status" value="1"/>
</dbReference>
<dbReference type="InterPro" id="IPR036259">
    <property type="entry name" value="MFS_trans_sf"/>
</dbReference>
<feature type="transmembrane region" description="Helical" evidence="6">
    <location>
        <begin position="93"/>
        <end position="115"/>
    </location>
</feature>
<dbReference type="EMBL" id="DRDR01000054">
    <property type="protein sequence ID" value="HDL60055.1"/>
    <property type="molecule type" value="Genomic_DNA"/>
</dbReference>
<name>A0A7V0Q685_UNCW3</name>
<evidence type="ECO:0000256" key="5">
    <source>
        <dbReference type="ARBA" id="ARBA00023136"/>
    </source>
</evidence>
<dbReference type="InterPro" id="IPR011701">
    <property type="entry name" value="MFS"/>
</dbReference>
<comment type="caution">
    <text evidence="8">The sequence shown here is derived from an EMBL/GenBank/DDBJ whole genome shotgun (WGS) entry which is preliminary data.</text>
</comment>
<sequence length="384" mass="42760">MNRNIKTIVVTIFLASFSFYTWFFLFPIFLKNLGAQEKDIALSYTLLTILITSGQYIGGVLSDKWGRKPTITYPTFANAILLFILSLSRSWVFAVTTMCITYFFTSFQIPAYTALVGESLHKEKGKAFGFTELAYVLGSATGPLAGALMLKWIDLRLLMKISAFILMFTAVLRLFYLEETSSPVRVKTSIKKLLSSVFILYLLAGIFFYLMDSVTIWGPFLALHMREFLKMDKRNINLLFSAGAFLQAAVSVLAGKLGDKIGHVKSMILGMLSHSILILLWSFVLGGTLSYLLFPISIMFIQFSYISYQVIINLITTRETRGRAIGLFGTLAGLASAAGPMIGYVLKRNFLPQGPFVGAVIFAVISSIFLVILKNNMRDNIIGL</sequence>
<feature type="transmembrane region" description="Helical" evidence="6">
    <location>
        <begin position="356"/>
        <end position="373"/>
    </location>
</feature>
<dbReference type="InterPro" id="IPR001958">
    <property type="entry name" value="Tet-R_TetA/multi-R_MdtG-like"/>
</dbReference>
<evidence type="ECO:0000256" key="2">
    <source>
        <dbReference type="ARBA" id="ARBA00007520"/>
    </source>
</evidence>
<dbReference type="GO" id="GO:0016020">
    <property type="term" value="C:membrane"/>
    <property type="evidence" value="ECO:0007669"/>
    <property type="project" value="UniProtKB-SubCell"/>
</dbReference>
<feature type="transmembrane region" description="Helical" evidence="6">
    <location>
        <begin position="127"/>
        <end position="145"/>
    </location>
</feature>
<comment type="subcellular location">
    <subcellularLocation>
        <location evidence="1">Membrane</location>
        <topology evidence="1">Multi-pass membrane protein</topology>
    </subcellularLocation>
</comment>
<dbReference type="SUPFAM" id="SSF103473">
    <property type="entry name" value="MFS general substrate transporter"/>
    <property type="match status" value="1"/>
</dbReference>
<dbReference type="Proteomes" id="UP000886381">
    <property type="component" value="Unassembled WGS sequence"/>
</dbReference>
<gene>
    <name evidence="8" type="ORF">ENH14_01220</name>
</gene>
<dbReference type="InterPro" id="IPR020846">
    <property type="entry name" value="MFS_dom"/>
</dbReference>
<keyword evidence="4 6" id="KW-1133">Transmembrane helix</keyword>
<organism evidence="8">
    <name type="scientific">candidate division WOR-3 bacterium</name>
    <dbReference type="NCBI Taxonomy" id="2052148"/>
    <lineage>
        <taxon>Bacteria</taxon>
        <taxon>Bacteria division WOR-3</taxon>
    </lineage>
</organism>
<protein>
    <submittedName>
        <fullName evidence="8">MFS transporter</fullName>
    </submittedName>
</protein>
<evidence type="ECO:0000313" key="8">
    <source>
        <dbReference type="EMBL" id="HDL60055.1"/>
    </source>
</evidence>
<dbReference type="Pfam" id="PF07690">
    <property type="entry name" value="MFS_1"/>
    <property type="match status" value="1"/>
</dbReference>
<dbReference type="PROSITE" id="PS50850">
    <property type="entry name" value="MFS"/>
    <property type="match status" value="1"/>
</dbReference>
<feature type="transmembrane region" description="Helical" evidence="6">
    <location>
        <begin position="291"/>
        <end position="312"/>
    </location>
</feature>
<feature type="transmembrane region" description="Helical" evidence="6">
    <location>
        <begin position="267"/>
        <end position="285"/>
    </location>
</feature>
<feature type="transmembrane region" description="Helical" evidence="6">
    <location>
        <begin position="41"/>
        <end position="58"/>
    </location>
</feature>
<evidence type="ECO:0000256" key="4">
    <source>
        <dbReference type="ARBA" id="ARBA00022989"/>
    </source>
</evidence>
<evidence type="ECO:0000256" key="1">
    <source>
        <dbReference type="ARBA" id="ARBA00004141"/>
    </source>
</evidence>
<dbReference type="PANTHER" id="PTHR23518">
    <property type="entry name" value="C-METHYLTRANSFERASE"/>
    <property type="match status" value="1"/>
</dbReference>
<feature type="transmembrane region" description="Helical" evidence="6">
    <location>
        <begin position="7"/>
        <end position="29"/>
    </location>
</feature>
<proteinExistence type="inferred from homology"/>
<dbReference type="AlphaFoldDB" id="A0A7V0Q685"/>
<feature type="transmembrane region" description="Helical" evidence="6">
    <location>
        <begin position="324"/>
        <end position="344"/>
    </location>
</feature>
<evidence type="ECO:0000259" key="7">
    <source>
        <dbReference type="PROSITE" id="PS50850"/>
    </source>
</evidence>
<feature type="transmembrane region" description="Helical" evidence="6">
    <location>
        <begin position="70"/>
        <end position="87"/>
    </location>
</feature>
<keyword evidence="3 6" id="KW-0812">Transmembrane</keyword>
<feature type="transmembrane region" description="Helical" evidence="6">
    <location>
        <begin position="197"/>
        <end position="218"/>
    </location>
</feature>
<accession>A0A7V0Q685</accession>
<feature type="transmembrane region" description="Helical" evidence="6">
    <location>
        <begin position="157"/>
        <end position="176"/>
    </location>
</feature>
<dbReference type="InterPro" id="IPR005829">
    <property type="entry name" value="Sugar_transporter_CS"/>
</dbReference>
<keyword evidence="5 6" id="KW-0472">Membrane</keyword>
<dbReference type="PRINTS" id="PR01035">
    <property type="entry name" value="TCRTETA"/>
</dbReference>
<dbReference type="PROSITE" id="PS00216">
    <property type="entry name" value="SUGAR_TRANSPORT_1"/>
    <property type="match status" value="1"/>
</dbReference>
<feature type="domain" description="Major facilitator superfamily (MFS) profile" evidence="7">
    <location>
        <begin position="4"/>
        <end position="378"/>
    </location>
</feature>
<dbReference type="GO" id="GO:0022857">
    <property type="term" value="F:transmembrane transporter activity"/>
    <property type="evidence" value="ECO:0007669"/>
    <property type="project" value="InterPro"/>
</dbReference>
<dbReference type="PANTHER" id="PTHR23518:SF2">
    <property type="entry name" value="MAJOR FACILITATOR SUPERFAMILY TRANSPORTER"/>
    <property type="match status" value="1"/>
</dbReference>
<feature type="transmembrane region" description="Helical" evidence="6">
    <location>
        <begin position="238"/>
        <end position="255"/>
    </location>
</feature>
<evidence type="ECO:0000256" key="6">
    <source>
        <dbReference type="SAM" id="Phobius"/>
    </source>
</evidence>
<dbReference type="Gene3D" id="1.20.1250.20">
    <property type="entry name" value="MFS general substrate transporter like domains"/>
    <property type="match status" value="2"/>
</dbReference>
<reference evidence="8" key="1">
    <citation type="journal article" date="2020" name="mSystems">
        <title>Genome- and Community-Level Interaction Insights into Carbon Utilization and Element Cycling Functions of Hydrothermarchaeota in Hydrothermal Sediment.</title>
        <authorList>
            <person name="Zhou Z."/>
            <person name="Liu Y."/>
            <person name="Xu W."/>
            <person name="Pan J."/>
            <person name="Luo Z.H."/>
            <person name="Li M."/>
        </authorList>
    </citation>
    <scope>NUCLEOTIDE SEQUENCE [LARGE SCALE GENOMIC DNA]</scope>
    <source>
        <strain evidence="8">HyVt-28</strain>
    </source>
</reference>